<evidence type="ECO:0000313" key="6">
    <source>
        <dbReference type="EMBL" id="CAD9200861.1"/>
    </source>
</evidence>
<dbReference type="PANTHER" id="PTHR12103:SF15">
    <property type="entry name" value="CYTOSOLIC PURINE 5'-NUCLEOTIDASE"/>
    <property type="match status" value="1"/>
</dbReference>
<dbReference type="AlphaFoldDB" id="A0A7S1SJQ8"/>
<accession>A0A7S1SJQ8</accession>
<proteinExistence type="inferred from homology"/>
<keyword evidence="2" id="KW-0479">Metal-binding</keyword>
<sequence length="206" mass="24122">MLAVTSGSEVLYVGDHIYGDILRSKKTLGWRTMLVLPELESELRILQNEGETLQELKTLRSQRALMEDQIERMEWQLQQGLADGRELASGSEWEAEFRRTIENLKEQRDRVHKLHSDGLRAHHERHHPIWGQVLKTSYQNSQFAQQVDNYACLYTSHVANLLMYSPEKRFRGKLDSMQHEEELTMYNLTASFEGFAYSPPDHFEIE</sequence>
<dbReference type="InterPro" id="IPR036412">
    <property type="entry name" value="HAD-like_sf"/>
</dbReference>
<dbReference type="InterPro" id="IPR008380">
    <property type="entry name" value="HAD-SF_hydro_IG_5-nucl"/>
</dbReference>
<evidence type="ECO:0000256" key="4">
    <source>
        <dbReference type="ARBA" id="ARBA00022842"/>
    </source>
</evidence>
<dbReference type="SUPFAM" id="SSF56784">
    <property type="entry name" value="HAD-like"/>
    <property type="match status" value="1"/>
</dbReference>
<evidence type="ECO:0000256" key="3">
    <source>
        <dbReference type="ARBA" id="ARBA00022801"/>
    </source>
</evidence>
<dbReference type="GO" id="GO:0008253">
    <property type="term" value="F:5'-nucleotidase activity"/>
    <property type="evidence" value="ECO:0007669"/>
    <property type="project" value="TreeGrafter"/>
</dbReference>
<protein>
    <recommendedName>
        <fullName evidence="7">5'-nucleotidase</fullName>
    </recommendedName>
</protein>
<keyword evidence="4" id="KW-0460">Magnesium</keyword>
<organism evidence="6">
    <name type="scientific">Tetraselmis chuii</name>
    <dbReference type="NCBI Taxonomy" id="63592"/>
    <lineage>
        <taxon>Eukaryota</taxon>
        <taxon>Viridiplantae</taxon>
        <taxon>Chlorophyta</taxon>
        <taxon>core chlorophytes</taxon>
        <taxon>Chlorodendrophyceae</taxon>
        <taxon>Chlorodendrales</taxon>
        <taxon>Chlorodendraceae</taxon>
        <taxon>Tetraselmis</taxon>
    </lineage>
</organism>
<evidence type="ECO:0000256" key="2">
    <source>
        <dbReference type="ARBA" id="ARBA00022723"/>
    </source>
</evidence>
<gene>
    <name evidence="6" type="ORF">TCHU04912_LOCUS3094</name>
</gene>
<evidence type="ECO:0008006" key="7">
    <source>
        <dbReference type="Google" id="ProtNLM"/>
    </source>
</evidence>
<evidence type="ECO:0000256" key="1">
    <source>
        <dbReference type="ARBA" id="ARBA00009589"/>
    </source>
</evidence>
<dbReference type="InterPro" id="IPR023214">
    <property type="entry name" value="HAD_sf"/>
</dbReference>
<dbReference type="Gene3D" id="3.40.50.1000">
    <property type="entry name" value="HAD superfamily/HAD-like"/>
    <property type="match status" value="1"/>
</dbReference>
<comment type="similarity">
    <text evidence="1">Belongs to the 5'(3')-deoxyribonucleotidase family.</text>
</comment>
<keyword evidence="3" id="KW-0378">Hydrolase</keyword>
<reference evidence="6" key="1">
    <citation type="submission" date="2021-01" db="EMBL/GenBank/DDBJ databases">
        <authorList>
            <person name="Corre E."/>
            <person name="Pelletier E."/>
            <person name="Niang G."/>
            <person name="Scheremetjew M."/>
            <person name="Finn R."/>
            <person name="Kale V."/>
            <person name="Holt S."/>
            <person name="Cochrane G."/>
            <person name="Meng A."/>
            <person name="Brown T."/>
            <person name="Cohen L."/>
        </authorList>
    </citation>
    <scope>NUCLEOTIDE SEQUENCE</scope>
    <source>
        <strain evidence="6">PLY429</strain>
    </source>
</reference>
<dbReference type="GO" id="GO:0046872">
    <property type="term" value="F:metal ion binding"/>
    <property type="evidence" value="ECO:0007669"/>
    <property type="project" value="UniProtKB-KW"/>
</dbReference>
<evidence type="ECO:0000256" key="5">
    <source>
        <dbReference type="SAM" id="Coils"/>
    </source>
</evidence>
<dbReference type="EMBL" id="HBGG01006363">
    <property type="protein sequence ID" value="CAD9200861.1"/>
    <property type="molecule type" value="Transcribed_RNA"/>
</dbReference>
<dbReference type="Pfam" id="PF05761">
    <property type="entry name" value="5_nucleotid"/>
    <property type="match status" value="1"/>
</dbReference>
<feature type="coiled-coil region" evidence="5">
    <location>
        <begin position="36"/>
        <end position="76"/>
    </location>
</feature>
<keyword evidence="5" id="KW-0175">Coiled coil</keyword>
<name>A0A7S1SJQ8_9CHLO</name>
<dbReference type="PANTHER" id="PTHR12103">
    <property type="entry name" value="5'-NUCLEOTIDASE DOMAIN-CONTAINING"/>
    <property type="match status" value="1"/>
</dbReference>